<dbReference type="SMART" id="SM00846">
    <property type="entry name" value="Gp_dh_N"/>
    <property type="match status" value="1"/>
</dbReference>
<comment type="similarity">
    <text evidence="1 3">Belongs to the glyceraldehyde-3-phosphate dehydrogenase family.</text>
</comment>
<dbReference type="Gene3D" id="3.30.360.10">
    <property type="entry name" value="Dihydrodipicolinate Reductase, domain 2"/>
    <property type="match status" value="1"/>
</dbReference>
<evidence type="ECO:0000256" key="1">
    <source>
        <dbReference type="ARBA" id="ARBA00007406"/>
    </source>
</evidence>
<dbReference type="PIRSF" id="PIRSF000149">
    <property type="entry name" value="GAP_DH"/>
    <property type="match status" value="1"/>
</dbReference>
<dbReference type="InterPro" id="IPR020830">
    <property type="entry name" value="GlycerAld_3-P_DH_AS"/>
</dbReference>
<dbReference type="PROSITE" id="PS00071">
    <property type="entry name" value="GAPDH"/>
    <property type="match status" value="1"/>
</dbReference>
<dbReference type="InterPro" id="IPR020831">
    <property type="entry name" value="GlycerAld/Erythrose_P_DH"/>
</dbReference>
<dbReference type="SUPFAM" id="SSF55347">
    <property type="entry name" value="Glyceraldehyde-3-phosphate dehydrogenase-like, C-terminal domain"/>
    <property type="match status" value="1"/>
</dbReference>
<keyword evidence="7" id="KW-1185">Reference proteome</keyword>
<dbReference type="Proteomes" id="UP000639973">
    <property type="component" value="Unassembled WGS sequence"/>
</dbReference>
<dbReference type="InterPro" id="IPR036291">
    <property type="entry name" value="NAD(P)-bd_dom_sf"/>
</dbReference>
<sequence length="339" mass="36824">MTGNNTGKMKVGINGFGRIGRLVFRILVERGVDVVAINDLTDNKTLATLLKYDSTAGRFDGTVEYDDDSMTVNGQKIHTLAERDPANIKWGEMGAEIVIESTGIFTSREGASKHMEGGAKKVLITAPAKNEDFSIVLGVNEQDYDPKNHHIISNASCTTNSLGAPMKLLDEAFGIEKAIMTTVHSYTNDQRILDLPHSDLRRARAAAINIIPTSTGAAKAVSQVYPKLKGKFDGTSLRVPTPVGSISDVVVILGRDVTVDEVNDVFRKAAETTHKGIISYTEDPIVLQDIVGDPHSAIIDGGLTMAMGNLVKFFSWYDNEWGYSNRIADLVELVQEKGV</sequence>
<protein>
    <recommendedName>
        <fullName evidence="4">Glyceraldehyde-3-phosphate dehydrogenase</fullName>
        <ecNumber evidence="4">1.2.1.-</ecNumber>
    </recommendedName>
</protein>
<evidence type="ECO:0000256" key="4">
    <source>
        <dbReference type="RuleBase" id="RU361160"/>
    </source>
</evidence>
<dbReference type="SUPFAM" id="SSF51735">
    <property type="entry name" value="NAD(P)-binding Rossmann-fold domains"/>
    <property type="match status" value="1"/>
</dbReference>
<evidence type="ECO:0000256" key="2">
    <source>
        <dbReference type="ARBA" id="ARBA00023002"/>
    </source>
</evidence>
<gene>
    <name evidence="6" type="ORF">GCM10010840_07970</name>
</gene>
<dbReference type="PRINTS" id="PR00078">
    <property type="entry name" value="G3PDHDRGNASE"/>
</dbReference>
<dbReference type="Gene3D" id="3.40.50.720">
    <property type="entry name" value="NAD(P)-binding Rossmann-like Domain"/>
    <property type="match status" value="1"/>
</dbReference>
<dbReference type="Pfam" id="PF02800">
    <property type="entry name" value="Gp_dh_C"/>
    <property type="match status" value="1"/>
</dbReference>
<evidence type="ECO:0000256" key="3">
    <source>
        <dbReference type="RuleBase" id="RU000397"/>
    </source>
</evidence>
<comment type="caution">
    <text evidence="6">The sequence shown here is derived from an EMBL/GenBank/DDBJ whole genome shotgun (WGS) entry which is preliminary data.</text>
</comment>
<keyword evidence="2 4" id="KW-0560">Oxidoreductase</keyword>
<feature type="domain" description="Glyceraldehyde 3-phosphate dehydrogenase NAD(P) binding" evidence="5">
    <location>
        <begin position="9"/>
        <end position="157"/>
    </location>
</feature>
<accession>A0ABQ2G2U2</accession>
<reference evidence="7" key="1">
    <citation type="journal article" date="2019" name="Int. J. Syst. Evol. Microbiol.">
        <title>The Global Catalogue of Microorganisms (GCM) 10K type strain sequencing project: providing services to taxonomists for standard genome sequencing and annotation.</title>
        <authorList>
            <consortium name="The Broad Institute Genomics Platform"/>
            <consortium name="The Broad Institute Genome Sequencing Center for Infectious Disease"/>
            <person name="Wu L."/>
            <person name="Ma J."/>
        </authorList>
    </citation>
    <scope>NUCLEOTIDE SEQUENCE [LARGE SCALE GENOMIC DNA]</scope>
    <source>
        <strain evidence="7">JCM 15442</strain>
    </source>
</reference>
<proteinExistence type="inferred from homology"/>
<dbReference type="InterPro" id="IPR006424">
    <property type="entry name" value="Glyceraldehyde-3-P_DH_1"/>
</dbReference>
<dbReference type="CDD" id="cd05214">
    <property type="entry name" value="GAPDH_I_N"/>
    <property type="match status" value="1"/>
</dbReference>
<dbReference type="InterPro" id="IPR020829">
    <property type="entry name" value="GlycerAld_3-P_DH_cat"/>
</dbReference>
<dbReference type="EC" id="1.2.1.-" evidence="4"/>
<dbReference type="EMBL" id="BMOL01000002">
    <property type="protein sequence ID" value="GGL72259.1"/>
    <property type="molecule type" value="Genomic_DNA"/>
</dbReference>
<dbReference type="CDD" id="cd18126">
    <property type="entry name" value="GAPDH_I_C"/>
    <property type="match status" value="1"/>
</dbReference>
<dbReference type="Pfam" id="PF00044">
    <property type="entry name" value="Gp_dh_N"/>
    <property type="match status" value="1"/>
</dbReference>
<organism evidence="6 7">
    <name type="scientific">Deinococcus aerolatus</name>
    <dbReference type="NCBI Taxonomy" id="522487"/>
    <lineage>
        <taxon>Bacteria</taxon>
        <taxon>Thermotogati</taxon>
        <taxon>Deinococcota</taxon>
        <taxon>Deinococci</taxon>
        <taxon>Deinococcales</taxon>
        <taxon>Deinococcaceae</taxon>
        <taxon>Deinococcus</taxon>
    </lineage>
</organism>
<evidence type="ECO:0000313" key="6">
    <source>
        <dbReference type="EMBL" id="GGL72259.1"/>
    </source>
</evidence>
<evidence type="ECO:0000313" key="7">
    <source>
        <dbReference type="Proteomes" id="UP000639973"/>
    </source>
</evidence>
<dbReference type="NCBIfam" id="TIGR01534">
    <property type="entry name" value="GAPDH-I"/>
    <property type="match status" value="1"/>
</dbReference>
<evidence type="ECO:0000259" key="5">
    <source>
        <dbReference type="SMART" id="SM00846"/>
    </source>
</evidence>
<dbReference type="PANTHER" id="PTHR43148">
    <property type="entry name" value="GLYCERALDEHYDE-3-PHOSPHATE DEHYDROGENASE 2"/>
    <property type="match status" value="1"/>
</dbReference>
<name>A0ABQ2G2U2_9DEIO</name>
<dbReference type="InterPro" id="IPR020828">
    <property type="entry name" value="GlycerAld_3-P_DH_NAD(P)-bd"/>
</dbReference>